<evidence type="ECO:0000313" key="3">
    <source>
        <dbReference type="Proteomes" id="UP000471745"/>
    </source>
</evidence>
<sequence>GKAIAAWAGGEAGLEAAGVPVDAPGVIVTDSGPSALDQVRTLLASHRVWERFTSGV</sequence>
<proteinExistence type="predicted"/>
<dbReference type="Proteomes" id="UP000471745">
    <property type="component" value="Unassembled WGS sequence"/>
</dbReference>
<protein>
    <recommendedName>
        <fullName evidence="1">Large catalase C-terminal domain-containing protein</fullName>
    </recommendedName>
</protein>
<dbReference type="InterPro" id="IPR041399">
    <property type="entry name" value="Catalase_large_C"/>
</dbReference>
<accession>A0A9X5HC62</accession>
<evidence type="ECO:0000313" key="2">
    <source>
        <dbReference type="EMBL" id="NEC49669.1"/>
    </source>
</evidence>
<evidence type="ECO:0000259" key="1">
    <source>
        <dbReference type="Pfam" id="PF18011"/>
    </source>
</evidence>
<dbReference type="Gene3D" id="3.40.50.880">
    <property type="match status" value="1"/>
</dbReference>
<feature type="non-terminal residue" evidence="2">
    <location>
        <position position="1"/>
    </location>
</feature>
<dbReference type="AlphaFoldDB" id="A0A9X5HC62"/>
<keyword evidence="3" id="KW-1185">Reference proteome</keyword>
<name>A0A9X5HC62_9ACTN</name>
<dbReference type="InterPro" id="IPR029062">
    <property type="entry name" value="Class_I_gatase-like"/>
</dbReference>
<reference evidence="2 3" key="1">
    <citation type="submission" date="2020-01" db="EMBL/GenBank/DDBJ databases">
        <title>Insect and environment-associated Actinomycetes.</title>
        <authorList>
            <person name="Currrie C."/>
            <person name="Chevrette M."/>
            <person name="Carlson C."/>
            <person name="Stubbendieck R."/>
            <person name="Wendt-Pienkowski E."/>
        </authorList>
    </citation>
    <scope>NUCLEOTIDE SEQUENCE [LARGE SCALE GENOMIC DNA]</scope>
    <source>
        <strain evidence="2 3">SID8189</strain>
    </source>
</reference>
<feature type="domain" description="Large catalase C-terminal" evidence="1">
    <location>
        <begin position="1"/>
        <end position="53"/>
    </location>
</feature>
<comment type="caution">
    <text evidence="2">The sequence shown here is derived from an EMBL/GenBank/DDBJ whole genome shotgun (WGS) entry which is preliminary data.</text>
</comment>
<organism evidence="2 3">
    <name type="scientific">Actinospica acidiphila</name>
    <dbReference type="NCBI Taxonomy" id="304899"/>
    <lineage>
        <taxon>Bacteria</taxon>
        <taxon>Bacillati</taxon>
        <taxon>Actinomycetota</taxon>
        <taxon>Actinomycetes</taxon>
        <taxon>Catenulisporales</taxon>
        <taxon>Actinospicaceae</taxon>
        <taxon>Actinospica</taxon>
    </lineage>
</organism>
<dbReference type="EMBL" id="JAAGNA010000487">
    <property type="protein sequence ID" value="NEC49669.1"/>
    <property type="molecule type" value="Genomic_DNA"/>
</dbReference>
<gene>
    <name evidence="2" type="ORF">G3I18_13940</name>
</gene>
<dbReference type="Pfam" id="PF18011">
    <property type="entry name" value="Catalase_C"/>
    <property type="match status" value="1"/>
</dbReference>